<sequence length="202" mass="22974">MKIKVCGITREEDIAELLLAGVDFIGFNFIKSSPRYIDINWAVKIISKYNIQKKAVPLCEISDLKTVHHKLKNLDLPFYQIYKVHDSVNQIEKFNLNYFLPTSATKLKQNIDNNLFIDNKDKYLLDNFDHGLGGSGIKFNWNDLANIKLDNCMIAGGIEIKDLNGLKKMGCWGVDLNSKLEDSPGIKNHKLLKELGDFIKNG</sequence>
<dbReference type="CDD" id="cd00405">
    <property type="entry name" value="PRAI"/>
    <property type="match status" value="1"/>
</dbReference>
<protein>
    <recommendedName>
        <fullName evidence="4 9">N-(5'-phosphoribosyl)anthranilate isomerase</fullName>
        <shortName evidence="9">PRAI</shortName>
        <ecNumber evidence="3 9">5.3.1.24</ecNumber>
    </recommendedName>
</protein>
<dbReference type="PANTHER" id="PTHR42894:SF1">
    <property type="entry name" value="N-(5'-PHOSPHORIBOSYL)ANTHRANILATE ISOMERASE"/>
    <property type="match status" value="1"/>
</dbReference>
<evidence type="ECO:0000256" key="3">
    <source>
        <dbReference type="ARBA" id="ARBA00012572"/>
    </source>
</evidence>
<dbReference type="PANTHER" id="PTHR42894">
    <property type="entry name" value="N-(5'-PHOSPHORIBOSYL)ANTHRANILATE ISOMERASE"/>
    <property type="match status" value="1"/>
</dbReference>
<evidence type="ECO:0000256" key="1">
    <source>
        <dbReference type="ARBA" id="ARBA00001164"/>
    </source>
</evidence>
<dbReference type="Proteomes" id="UP001056381">
    <property type="component" value="Chromosome"/>
</dbReference>
<evidence type="ECO:0000256" key="8">
    <source>
        <dbReference type="ARBA" id="ARBA00023235"/>
    </source>
</evidence>
<dbReference type="HAMAP" id="MF_00135">
    <property type="entry name" value="PRAI"/>
    <property type="match status" value="1"/>
</dbReference>
<gene>
    <name evidence="9" type="primary">trpF</name>
    <name evidence="11" type="ORF">M9B40_02900</name>
</gene>
<accession>A0A9Q8TYS9</accession>
<evidence type="ECO:0000256" key="4">
    <source>
        <dbReference type="ARBA" id="ARBA00022272"/>
    </source>
</evidence>
<dbReference type="InterPro" id="IPR013785">
    <property type="entry name" value="Aldolase_TIM"/>
</dbReference>
<dbReference type="Pfam" id="PF00697">
    <property type="entry name" value="PRAI"/>
    <property type="match status" value="1"/>
</dbReference>
<dbReference type="InterPro" id="IPR001240">
    <property type="entry name" value="PRAI_dom"/>
</dbReference>
<keyword evidence="6 9" id="KW-0822">Tryptophan biosynthesis</keyword>
<dbReference type="InterPro" id="IPR044643">
    <property type="entry name" value="TrpF_fam"/>
</dbReference>
<evidence type="ECO:0000256" key="9">
    <source>
        <dbReference type="HAMAP-Rule" id="MF_00135"/>
    </source>
</evidence>
<evidence type="ECO:0000256" key="5">
    <source>
        <dbReference type="ARBA" id="ARBA00022605"/>
    </source>
</evidence>
<dbReference type="AlphaFoldDB" id="A0A9Q8TYS9"/>
<evidence type="ECO:0000313" key="11">
    <source>
        <dbReference type="EMBL" id="URQ62695.1"/>
    </source>
</evidence>
<evidence type="ECO:0000313" key="12">
    <source>
        <dbReference type="Proteomes" id="UP001056381"/>
    </source>
</evidence>
<dbReference type="InterPro" id="IPR011060">
    <property type="entry name" value="RibuloseP-bd_barrel"/>
</dbReference>
<keyword evidence="8 9" id="KW-0413">Isomerase</keyword>
<name>A0A9Q8TYS9_9GAMM</name>
<evidence type="ECO:0000256" key="2">
    <source>
        <dbReference type="ARBA" id="ARBA00004664"/>
    </source>
</evidence>
<reference evidence="11" key="1">
    <citation type="submission" date="2022-05" db="EMBL/GenBank/DDBJ databases">
        <title>Single-amplified genomics reveal most streamlined microbe among free-living bacteria.</title>
        <authorList>
            <person name="Roda-Garcia J."/>
            <person name="Haro-Moreno J.M."/>
            <person name="Rodriguez-Valera F."/>
            <person name="Almagro-Moreno S."/>
            <person name="Lopez-Perez M."/>
        </authorList>
    </citation>
    <scope>NUCLEOTIDE SEQUENCE</scope>
    <source>
        <strain evidence="11">TMED112-D2-2</strain>
    </source>
</reference>
<feature type="domain" description="N-(5'phosphoribosyl) anthranilate isomerase (PRAI)" evidence="10">
    <location>
        <begin position="4"/>
        <end position="195"/>
    </location>
</feature>
<evidence type="ECO:0000259" key="10">
    <source>
        <dbReference type="Pfam" id="PF00697"/>
    </source>
</evidence>
<comment type="similarity">
    <text evidence="9">Belongs to the TrpF family.</text>
</comment>
<proteinExistence type="inferred from homology"/>
<dbReference type="GO" id="GO:0000162">
    <property type="term" value="P:L-tryptophan biosynthetic process"/>
    <property type="evidence" value="ECO:0007669"/>
    <property type="project" value="UniProtKB-UniRule"/>
</dbReference>
<comment type="catalytic activity">
    <reaction evidence="1 9">
        <text>N-(5-phospho-beta-D-ribosyl)anthranilate = 1-(2-carboxyphenylamino)-1-deoxy-D-ribulose 5-phosphate</text>
        <dbReference type="Rhea" id="RHEA:21540"/>
        <dbReference type="ChEBI" id="CHEBI:18277"/>
        <dbReference type="ChEBI" id="CHEBI:58613"/>
        <dbReference type="EC" id="5.3.1.24"/>
    </reaction>
</comment>
<organism evidence="11 12">
    <name type="scientific">SAR86 cluster bacterium</name>
    <dbReference type="NCBI Taxonomy" id="2030880"/>
    <lineage>
        <taxon>Bacteria</taxon>
        <taxon>Pseudomonadati</taxon>
        <taxon>Pseudomonadota</taxon>
        <taxon>Gammaproteobacteria</taxon>
        <taxon>SAR86 cluster</taxon>
    </lineage>
</organism>
<dbReference type="GO" id="GO:0004640">
    <property type="term" value="F:phosphoribosylanthranilate isomerase activity"/>
    <property type="evidence" value="ECO:0007669"/>
    <property type="project" value="UniProtKB-UniRule"/>
</dbReference>
<dbReference type="Gene3D" id="3.20.20.70">
    <property type="entry name" value="Aldolase class I"/>
    <property type="match status" value="1"/>
</dbReference>
<evidence type="ECO:0000256" key="7">
    <source>
        <dbReference type="ARBA" id="ARBA00023141"/>
    </source>
</evidence>
<comment type="pathway">
    <text evidence="2 9">Amino-acid biosynthesis; L-tryptophan biosynthesis; L-tryptophan from chorismate: step 3/5.</text>
</comment>
<dbReference type="EC" id="5.3.1.24" evidence="3 9"/>
<keyword evidence="7 9" id="KW-0057">Aromatic amino acid biosynthesis</keyword>
<keyword evidence="12" id="KW-1185">Reference proteome</keyword>
<keyword evidence="5 9" id="KW-0028">Amino-acid biosynthesis</keyword>
<dbReference type="EMBL" id="CP097966">
    <property type="protein sequence ID" value="URQ62695.1"/>
    <property type="molecule type" value="Genomic_DNA"/>
</dbReference>
<dbReference type="SUPFAM" id="SSF51366">
    <property type="entry name" value="Ribulose-phoshate binding barrel"/>
    <property type="match status" value="1"/>
</dbReference>
<evidence type="ECO:0000256" key="6">
    <source>
        <dbReference type="ARBA" id="ARBA00022822"/>
    </source>
</evidence>